<proteinExistence type="inferred from homology"/>
<keyword evidence="7" id="KW-0808">Transferase</keyword>
<keyword evidence="4 7" id="KW-0456">Lyase</keyword>
<dbReference type="GO" id="GO:0030170">
    <property type="term" value="F:pyridoxal phosphate binding"/>
    <property type="evidence" value="ECO:0007669"/>
    <property type="project" value="InterPro"/>
</dbReference>
<sequence length="436" mass="46652">MNGTIIDEARTAADVTESHDTITAGTAGCGAHARTCGATMPAFDAAAIDALTADDLARIGSDKWTRFPGAIGAFIAEMDFGLAPCVARAIADAATRGATGYLSDPLKREVARACAAWQLRYDWTVDPAVIRTVPDVMEAYEVFLNEIVGEGNAIVVPTPAYMPFLSVPGLCGVDVIEIPMLRDGEDGGDGAGWLFDFDAIERAFAGGCHAFVLCNPHNPIGKVLTRDEMLRLSALADRYDVRIFSDEIHAPFVYDGARHVPFASIDERTAMQAFTATSASKAFNIAGTKCAQVILTNPADMAMWIRDAEMSEHQTATIGAYAAVAAYDGGSAWLDGVLDYLKGNFDVVDAAMRGRLSAVRYARPQGTYIAWLDFSPLGLDDPAGYFLKRAHVALTDGRECGEAGRGCVRFNVAMPRPLLVEAFDRMAAALEEDGLI</sequence>
<evidence type="ECO:0000259" key="6">
    <source>
        <dbReference type="Pfam" id="PF00155"/>
    </source>
</evidence>
<dbReference type="OrthoDB" id="3224382at2"/>
<dbReference type="SUPFAM" id="SSF53383">
    <property type="entry name" value="PLP-dependent transferases"/>
    <property type="match status" value="1"/>
</dbReference>
<dbReference type="CDD" id="cd00609">
    <property type="entry name" value="AAT_like"/>
    <property type="match status" value="1"/>
</dbReference>
<evidence type="ECO:0000256" key="3">
    <source>
        <dbReference type="ARBA" id="ARBA00022898"/>
    </source>
</evidence>
<dbReference type="InterPro" id="IPR004839">
    <property type="entry name" value="Aminotransferase_I/II_large"/>
</dbReference>
<reference evidence="7 8" key="1">
    <citation type="submission" date="2014-03" db="EMBL/GenBank/DDBJ databases">
        <title>Genomics of Bifidobacteria.</title>
        <authorList>
            <person name="Ventura M."/>
            <person name="Milani C."/>
            <person name="Lugli G.A."/>
        </authorList>
    </citation>
    <scope>NUCLEOTIDE SEQUENCE [LARGE SCALE GENOMIC DNA]</scope>
    <source>
        <strain evidence="7 8">DSM 23968</strain>
    </source>
</reference>
<evidence type="ECO:0000256" key="1">
    <source>
        <dbReference type="ARBA" id="ARBA00001933"/>
    </source>
</evidence>
<name>A0A087DND4_9BIFI</name>
<dbReference type="eggNOG" id="COG1168">
    <property type="taxonomic scope" value="Bacteria"/>
</dbReference>
<evidence type="ECO:0000256" key="4">
    <source>
        <dbReference type="ARBA" id="ARBA00023239"/>
    </source>
</evidence>
<dbReference type="InterPro" id="IPR015424">
    <property type="entry name" value="PyrdxlP-dep_Trfase"/>
</dbReference>
<dbReference type="PANTHER" id="PTHR43525:SF2">
    <property type="entry name" value="CYSTATHIONINE BETA-LYASE-RELATED"/>
    <property type="match status" value="1"/>
</dbReference>
<evidence type="ECO:0000313" key="8">
    <source>
        <dbReference type="Proteomes" id="UP000029004"/>
    </source>
</evidence>
<evidence type="ECO:0000313" key="7">
    <source>
        <dbReference type="EMBL" id="KFI97034.1"/>
    </source>
</evidence>
<comment type="cofactor">
    <cofactor evidence="1">
        <name>pyridoxal 5'-phosphate</name>
        <dbReference type="ChEBI" id="CHEBI:597326"/>
    </cofactor>
</comment>
<comment type="similarity">
    <text evidence="5">Belongs to the class-II pyridoxal-phosphate-dependent aminotransferase family. MalY/PatB cystathionine beta-lyase subfamily.</text>
</comment>
<dbReference type="Gene3D" id="3.90.1150.10">
    <property type="entry name" value="Aspartate Aminotransferase, domain 1"/>
    <property type="match status" value="1"/>
</dbReference>
<dbReference type="STRING" id="762211.BSTEL_1945"/>
<keyword evidence="7" id="KW-0032">Aminotransferase</keyword>
<evidence type="ECO:0000256" key="5">
    <source>
        <dbReference type="ARBA" id="ARBA00037974"/>
    </source>
</evidence>
<dbReference type="AlphaFoldDB" id="A0A087DND4"/>
<dbReference type="Pfam" id="PF00155">
    <property type="entry name" value="Aminotran_1_2"/>
    <property type="match status" value="1"/>
</dbReference>
<dbReference type="GO" id="GO:0008483">
    <property type="term" value="F:transaminase activity"/>
    <property type="evidence" value="ECO:0007669"/>
    <property type="project" value="UniProtKB-KW"/>
</dbReference>
<dbReference type="InterPro" id="IPR015422">
    <property type="entry name" value="PyrdxlP-dep_Trfase_small"/>
</dbReference>
<dbReference type="InterPro" id="IPR051798">
    <property type="entry name" value="Class-II_PLP-Dep_Aminotrans"/>
</dbReference>
<dbReference type="GO" id="GO:0047804">
    <property type="term" value="F:cysteine-S-conjugate beta-lyase activity"/>
    <property type="evidence" value="ECO:0007669"/>
    <property type="project" value="UniProtKB-EC"/>
</dbReference>
<evidence type="ECO:0000256" key="2">
    <source>
        <dbReference type="ARBA" id="ARBA00012224"/>
    </source>
</evidence>
<keyword evidence="8" id="KW-1185">Reference proteome</keyword>
<protein>
    <recommendedName>
        <fullName evidence="2">cysteine-S-conjugate beta-lyase</fullName>
        <ecNumber evidence="2">4.4.1.13</ecNumber>
    </recommendedName>
</protein>
<accession>A0A087DND4</accession>
<comment type="caution">
    <text evidence="7">The sequence shown here is derived from an EMBL/GenBank/DDBJ whole genome shotgun (WGS) entry which is preliminary data.</text>
</comment>
<dbReference type="InterPro" id="IPR015421">
    <property type="entry name" value="PyrdxlP-dep_Trfase_major"/>
</dbReference>
<dbReference type="Gene3D" id="3.40.640.10">
    <property type="entry name" value="Type I PLP-dependent aspartate aminotransferase-like (Major domain)"/>
    <property type="match status" value="1"/>
</dbReference>
<dbReference type="EC" id="4.4.1.13" evidence="2"/>
<keyword evidence="3" id="KW-0663">Pyridoxal phosphate</keyword>
<dbReference type="PANTHER" id="PTHR43525">
    <property type="entry name" value="PROTEIN MALY"/>
    <property type="match status" value="1"/>
</dbReference>
<feature type="domain" description="Aminotransferase class I/classII large" evidence="6">
    <location>
        <begin position="77"/>
        <end position="423"/>
    </location>
</feature>
<dbReference type="EMBL" id="JGZP01000014">
    <property type="protein sequence ID" value="KFI97034.1"/>
    <property type="molecule type" value="Genomic_DNA"/>
</dbReference>
<gene>
    <name evidence="7" type="ORF">BSTEL_1945</name>
</gene>
<organism evidence="7 8">
    <name type="scientific">Bifidobacterium stellenboschense</name>
    <dbReference type="NCBI Taxonomy" id="762211"/>
    <lineage>
        <taxon>Bacteria</taxon>
        <taxon>Bacillati</taxon>
        <taxon>Actinomycetota</taxon>
        <taxon>Actinomycetes</taxon>
        <taxon>Bifidobacteriales</taxon>
        <taxon>Bifidobacteriaceae</taxon>
        <taxon>Bifidobacterium</taxon>
    </lineage>
</organism>
<dbReference type="Proteomes" id="UP000029004">
    <property type="component" value="Unassembled WGS sequence"/>
</dbReference>